<evidence type="ECO:0000313" key="17">
    <source>
        <dbReference type="EMBL" id="KEI69193.1"/>
    </source>
</evidence>
<dbReference type="CDD" id="cd01563">
    <property type="entry name" value="Thr-synth_1"/>
    <property type="match status" value="1"/>
</dbReference>
<dbReference type="GO" id="GO:0004794">
    <property type="term" value="F:threonine deaminase activity"/>
    <property type="evidence" value="ECO:0007669"/>
    <property type="project" value="TreeGrafter"/>
</dbReference>
<evidence type="ECO:0000256" key="9">
    <source>
        <dbReference type="ARBA" id="ARBA00022898"/>
    </source>
</evidence>
<keyword evidence="7 13" id="KW-0028">Amino-acid biosynthesis</keyword>
<feature type="binding site" evidence="14">
    <location>
        <position position="345"/>
    </location>
    <ligand>
        <name>pyridoxal 5'-phosphate</name>
        <dbReference type="ChEBI" id="CHEBI:597326"/>
    </ligand>
</feature>
<dbReference type="STRING" id="388467.A19Y_4556"/>
<dbReference type="InterPro" id="IPR001763">
    <property type="entry name" value="Rhodanese-like_dom"/>
</dbReference>
<feature type="domain" description="Rhodanese" evidence="16">
    <location>
        <begin position="110"/>
        <end position="153"/>
    </location>
</feature>
<dbReference type="GO" id="GO:0009097">
    <property type="term" value="P:isoleucine biosynthetic process"/>
    <property type="evidence" value="ECO:0007669"/>
    <property type="project" value="TreeGrafter"/>
</dbReference>
<keyword evidence="9 13" id="KW-0663">Pyridoxal phosphate</keyword>
<dbReference type="Pfam" id="PF00291">
    <property type="entry name" value="PALP"/>
    <property type="match status" value="1"/>
</dbReference>
<dbReference type="InterPro" id="IPR000634">
    <property type="entry name" value="Ser/Thr_deHydtase_PyrdxlP-BS"/>
</dbReference>
<dbReference type="PATRIC" id="fig|388467.6.peg.4496"/>
<feature type="binding site" evidence="14">
    <location>
        <position position="117"/>
    </location>
    <ligand>
        <name>pyridoxal 5'-phosphate</name>
        <dbReference type="ChEBI" id="CHEBI:597326"/>
    </ligand>
</feature>
<dbReference type="PANTHER" id="PTHR48078">
    <property type="entry name" value="THREONINE DEHYDRATASE, MITOCHONDRIAL-RELATED"/>
    <property type="match status" value="1"/>
</dbReference>
<evidence type="ECO:0000256" key="13">
    <source>
        <dbReference type="PIRNR" id="PIRNR038945"/>
    </source>
</evidence>
<proteinExistence type="inferred from homology"/>
<dbReference type="InterPro" id="IPR050147">
    <property type="entry name" value="Ser/Thr_Dehydratase"/>
</dbReference>
<keyword evidence="8 13" id="KW-0791">Threonine biosynthesis</keyword>
<dbReference type="GO" id="GO:0030170">
    <property type="term" value="F:pyridoxal phosphate binding"/>
    <property type="evidence" value="ECO:0007669"/>
    <property type="project" value="InterPro"/>
</dbReference>
<name>A0A073CN60_PLAA1</name>
<dbReference type="GO" id="GO:0006567">
    <property type="term" value="P:L-threonine catabolic process"/>
    <property type="evidence" value="ECO:0007669"/>
    <property type="project" value="TreeGrafter"/>
</dbReference>
<dbReference type="Gene3D" id="3.40.50.1100">
    <property type="match status" value="2"/>
</dbReference>
<evidence type="ECO:0000256" key="8">
    <source>
        <dbReference type="ARBA" id="ARBA00022697"/>
    </source>
</evidence>
<evidence type="ECO:0000256" key="4">
    <source>
        <dbReference type="ARBA" id="ARBA00005517"/>
    </source>
</evidence>
<evidence type="ECO:0000259" key="16">
    <source>
        <dbReference type="PROSITE" id="PS50206"/>
    </source>
</evidence>
<dbReference type="PROSITE" id="PS00165">
    <property type="entry name" value="DEHYDRATASE_SER_THR"/>
    <property type="match status" value="1"/>
</dbReference>
<dbReference type="HOGENOM" id="CLU_028142_0_0_3"/>
<evidence type="ECO:0000256" key="12">
    <source>
        <dbReference type="NCBIfam" id="TIGR00260"/>
    </source>
</evidence>
<dbReference type="GO" id="GO:0003941">
    <property type="term" value="F:L-serine ammonia-lyase activity"/>
    <property type="evidence" value="ECO:0007669"/>
    <property type="project" value="TreeGrafter"/>
</dbReference>
<feature type="binding site" evidence="14">
    <location>
        <begin position="217"/>
        <end position="221"/>
    </location>
    <ligand>
        <name>pyridoxal 5'-phosphate</name>
        <dbReference type="ChEBI" id="CHEBI:597326"/>
    </ligand>
</feature>
<comment type="pathway">
    <text evidence="3 13">Amino-acid biosynthesis; L-threonine biosynthesis; L-threonine from L-aspartate: step 5/5.</text>
</comment>
<protein>
    <recommendedName>
        <fullName evidence="6 12">Threonine synthase</fullName>
        <ecNumber evidence="5 12">4.2.3.1</ecNumber>
    </recommendedName>
</protein>
<organism evidence="17 18">
    <name type="scientific">Planktothrix agardhii (strain NIVA-CYA 126/8)</name>
    <dbReference type="NCBI Taxonomy" id="388467"/>
    <lineage>
        <taxon>Bacteria</taxon>
        <taxon>Bacillati</taxon>
        <taxon>Cyanobacteriota</taxon>
        <taxon>Cyanophyceae</taxon>
        <taxon>Oscillatoriophycideae</taxon>
        <taxon>Oscillatoriales</taxon>
        <taxon>Microcoleaceae</taxon>
        <taxon>Planktothrix</taxon>
    </lineage>
</organism>
<dbReference type="FunFam" id="3.40.50.1100:FF:000013">
    <property type="entry name" value="Threonine synthase"/>
    <property type="match status" value="1"/>
</dbReference>
<sequence>MSILSRIIFRLLLMTTEMTLTLPTTQSSLKCWPGLIEAYRNYLPVSESTPVITLQEGNTPLIPAPTIAEIIGKQVQVYLKYDGLNPTGSFKDRGMTMAISKAKEEGSKAVICASTGNTSAAAAAYARRAGMKAFVLIPDGYVALGKLAQALLYGAEVLAIKGNFDKALNIVREMAEHYPITLVNSVNPYRLEGQKTAAFEVVDALGDAPDWLCIPVGNAGNISAYWMGFCQYHAVGKCSRLPQMMGFQAAGAAPLVFGYPVENPETLATAIRIGNPASWDFAVAAKDASKGSFNAVTDAEILDAYRLLASGEGIFCEPASAASVAGLLKVKDQVPEGIKIVCVLTGNGLKDPDTAITHSNNKFKAGIAPEMEAVATVMGF</sequence>
<evidence type="ECO:0000256" key="11">
    <source>
        <dbReference type="ARBA" id="ARBA00049144"/>
    </source>
</evidence>
<keyword evidence="10 13" id="KW-0456">Lyase</keyword>
<keyword evidence="18" id="KW-1185">Reference proteome</keyword>
<dbReference type="PROSITE" id="PS50206">
    <property type="entry name" value="RHODANESE_3"/>
    <property type="match status" value="1"/>
</dbReference>
<dbReference type="AlphaFoldDB" id="A0A073CN60"/>
<comment type="similarity">
    <text evidence="4 13">Belongs to the threonine synthase family.</text>
</comment>
<comment type="function">
    <text evidence="2 13">Catalyzes the gamma-elimination of phosphate from L-phosphohomoserine and the beta-addition of water to produce L-threonine.</text>
</comment>
<evidence type="ECO:0000313" key="18">
    <source>
        <dbReference type="Proteomes" id="UP000027395"/>
    </source>
</evidence>
<dbReference type="EC" id="4.2.3.1" evidence="5 12"/>
<dbReference type="SUPFAM" id="SSF53686">
    <property type="entry name" value="Tryptophan synthase beta subunit-like PLP-dependent enzymes"/>
    <property type="match status" value="1"/>
</dbReference>
<comment type="catalytic activity">
    <reaction evidence="11 13">
        <text>O-phospho-L-homoserine + H2O = L-threonine + phosphate</text>
        <dbReference type="Rhea" id="RHEA:10840"/>
        <dbReference type="ChEBI" id="CHEBI:15377"/>
        <dbReference type="ChEBI" id="CHEBI:43474"/>
        <dbReference type="ChEBI" id="CHEBI:57590"/>
        <dbReference type="ChEBI" id="CHEBI:57926"/>
        <dbReference type="EC" id="4.2.3.1"/>
    </reaction>
</comment>
<dbReference type="PANTHER" id="PTHR48078:SF6">
    <property type="entry name" value="L-THREONINE DEHYDRATASE CATABOLIC TDCB"/>
    <property type="match status" value="1"/>
</dbReference>
<dbReference type="EMBL" id="CM002803">
    <property type="protein sequence ID" value="KEI69193.1"/>
    <property type="molecule type" value="Genomic_DNA"/>
</dbReference>
<dbReference type="eggNOG" id="COG0498">
    <property type="taxonomic scope" value="Bacteria"/>
</dbReference>
<evidence type="ECO:0000256" key="2">
    <source>
        <dbReference type="ARBA" id="ARBA00003648"/>
    </source>
</evidence>
<dbReference type="NCBIfam" id="TIGR00260">
    <property type="entry name" value="thrC"/>
    <property type="match status" value="1"/>
</dbReference>
<dbReference type="InterPro" id="IPR026260">
    <property type="entry name" value="Thr_Synthase_bac/arc"/>
</dbReference>
<evidence type="ECO:0000256" key="7">
    <source>
        <dbReference type="ARBA" id="ARBA00022605"/>
    </source>
</evidence>
<dbReference type="GO" id="GO:0004795">
    <property type="term" value="F:threonine synthase activity"/>
    <property type="evidence" value="ECO:0007669"/>
    <property type="project" value="UniProtKB-UniRule"/>
</dbReference>
<reference evidence="17 18" key="1">
    <citation type="journal article" date="2014" name="Appl. Environ. Microbiol.">
        <title>Elucidation of insertion elements encoded on plasmids and in vitro construction of shuttle vectors from the toxic cyanobacterium Planktothrix.</title>
        <authorList>
            <person name="Christiansen G."/>
            <person name="Goesmann A."/>
            <person name="Kurmayer R."/>
        </authorList>
    </citation>
    <scope>NUCLEOTIDE SEQUENCE [LARGE SCALE GENOMIC DNA]</scope>
    <source>
        <strain evidence="17 18">NIVA-CYA 126/8</strain>
    </source>
</reference>
<dbReference type="InterPro" id="IPR001926">
    <property type="entry name" value="TrpB-like_PALP"/>
</dbReference>
<gene>
    <name evidence="17" type="primary">thrC</name>
    <name evidence="17" type="ORF">A19Y_4556</name>
</gene>
<comment type="cofactor">
    <cofactor evidence="1 13 14">
        <name>pyridoxal 5'-phosphate</name>
        <dbReference type="ChEBI" id="CHEBI:597326"/>
    </cofactor>
</comment>
<evidence type="ECO:0000256" key="3">
    <source>
        <dbReference type="ARBA" id="ARBA00004979"/>
    </source>
</evidence>
<evidence type="ECO:0000256" key="6">
    <source>
        <dbReference type="ARBA" id="ARBA00018679"/>
    </source>
</evidence>
<dbReference type="GO" id="GO:0009088">
    <property type="term" value="P:threonine biosynthetic process"/>
    <property type="evidence" value="ECO:0007669"/>
    <property type="project" value="UniProtKB-UniRule"/>
</dbReference>
<evidence type="ECO:0000256" key="14">
    <source>
        <dbReference type="PIRSR" id="PIRSR038945-1"/>
    </source>
</evidence>
<dbReference type="FunFam" id="3.40.50.1100:FF:000014">
    <property type="entry name" value="Threonine synthase"/>
    <property type="match status" value="1"/>
</dbReference>
<dbReference type="InterPro" id="IPR004450">
    <property type="entry name" value="Thr_synthase-like"/>
</dbReference>
<dbReference type="PIRSF" id="PIRSF038945">
    <property type="entry name" value="Thr_synthase"/>
    <property type="match status" value="1"/>
</dbReference>
<dbReference type="GO" id="GO:0006565">
    <property type="term" value="P:L-serine catabolic process"/>
    <property type="evidence" value="ECO:0007669"/>
    <property type="project" value="TreeGrafter"/>
</dbReference>
<evidence type="ECO:0000256" key="10">
    <source>
        <dbReference type="ARBA" id="ARBA00023239"/>
    </source>
</evidence>
<evidence type="ECO:0000256" key="15">
    <source>
        <dbReference type="PIRSR" id="PIRSR038945-2"/>
    </source>
</evidence>
<evidence type="ECO:0000256" key="1">
    <source>
        <dbReference type="ARBA" id="ARBA00001933"/>
    </source>
</evidence>
<dbReference type="UniPathway" id="UPA00050">
    <property type="reaction ID" value="UER00065"/>
</dbReference>
<evidence type="ECO:0000256" key="5">
    <source>
        <dbReference type="ARBA" id="ARBA00013028"/>
    </source>
</evidence>
<accession>A0A073CN60</accession>
<dbReference type="Proteomes" id="UP000027395">
    <property type="component" value="Chromosome"/>
</dbReference>
<dbReference type="InterPro" id="IPR036052">
    <property type="entry name" value="TrpB-like_PALP_sf"/>
</dbReference>
<feature type="modified residue" description="N6-(pyridoxal phosphate)lysine" evidence="15">
    <location>
        <position position="91"/>
    </location>
</feature>